<protein>
    <submittedName>
        <fullName evidence="1">HEPN domain-containing protein</fullName>
    </submittedName>
</protein>
<accession>A0A7J2TZX9</accession>
<dbReference type="InterPro" id="IPR010268">
    <property type="entry name" value="PaREP1"/>
</dbReference>
<dbReference type="Pfam" id="PF05942">
    <property type="entry name" value="PaREP1"/>
    <property type="match status" value="1"/>
</dbReference>
<organism evidence="1">
    <name type="scientific">Ignisphaera aggregans</name>
    <dbReference type="NCBI Taxonomy" id="334771"/>
    <lineage>
        <taxon>Archaea</taxon>
        <taxon>Thermoproteota</taxon>
        <taxon>Thermoprotei</taxon>
        <taxon>Desulfurococcales</taxon>
        <taxon>Desulfurococcaceae</taxon>
        <taxon>Ignisphaera</taxon>
    </lineage>
</organism>
<sequence length="159" mass="18458">MFIALSRGIEERLIEEARKSGASVEELIVEILSKALNKPLDPEERVEIHLKLAEKYFREAEELLIKKDYVQASEKAWSAAAQIVKALAAKDGKELRSHASLWEYVDELAEKLHDIEIRHLWGRANNLHQNFYENWMPPRDVAIAIEDVKKFIEKLKKLL</sequence>
<dbReference type="AlphaFoldDB" id="A0A7J2TZX9"/>
<reference evidence="1" key="1">
    <citation type="journal article" date="2020" name="mSystems">
        <title>Genome- and Community-Level Interaction Insights into Carbon Utilization and Element Cycling Functions of Hydrothermarchaeota in Hydrothermal Sediment.</title>
        <authorList>
            <person name="Zhou Z."/>
            <person name="Liu Y."/>
            <person name="Xu W."/>
            <person name="Pan J."/>
            <person name="Luo Z.H."/>
            <person name="Li M."/>
        </authorList>
    </citation>
    <scope>NUCLEOTIDE SEQUENCE [LARGE SCALE GENOMIC DNA]</scope>
    <source>
        <strain evidence="1">SpSt-125</strain>
    </source>
</reference>
<gene>
    <name evidence="1" type="ORF">ENO26_00585</name>
</gene>
<proteinExistence type="predicted"/>
<evidence type="ECO:0000313" key="1">
    <source>
        <dbReference type="EMBL" id="HEM66071.1"/>
    </source>
</evidence>
<dbReference type="Gene3D" id="1.20.120.330">
    <property type="entry name" value="Nucleotidyltransferases domain 2"/>
    <property type="match status" value="1"/>
</dbReference>
<dbReference type="PANTHER" id="PTHR34237:SF1">
    <property type="entry name" value="PAREP8"/>
    <property type="match status" value="1"/>
</dbReference>
<dbReference type="PANTHER" id="PTHR34237">
    <property type="entry name" value="PAREP8-RELATED"/>
    <property type="match status" value="1"/>
</dbReference>
<dbReference type="EMBL" id="DSEU01000003">
    <property type="protein sequence ID" value="HEM66071.1"/>
    <property type="molecule type" value="Genomic_DNA"/>
</dbReference>
<name>A0A7J2TZX9_9CREN</name>
<comment type="caution">
    <text evidence="1">The sequence shown here is derived from an EMBL/GenBank/DDBJ whole genome shotgun (WGS) entry which is preliminary data.</text>
</comment>